<proteinExistence type="inferred from homology"/>
<dbReference type="NCBIfam" id="TIGR00150">
    <property type="entry name" value="T6A_YjeE"/>
    <property type="match status" value="1"/>
</dbReference>
<evidence type="ECO:0000256" key="5">
    <source>
        <dbReference type="ARBA" id="ARBA00022694"/>
    </source>
</evidence>
<dbReference type="SUPFAM" id="SSF52540">
    <property type="entry name" value="P-loop containing nucleoside triphosphate hydrolases"/>
    <property type="match status" value="1"/>
</dbReference>
<evidence type="ECO:0000256" key="8">
    <source>
        <dbReference type="ARBA" id="ARBA00022840"/>
    </source>
</evidence>
<evidence type="ECO:0000313" key="11">
    <source>
        <dbReference type="EMBL" id="CAA6799533.1"/>
    </source>
</evidence>
<accession>A0A6S6SA65</accession>
<dbReference type="GO" id="GO:0005737">
    <property type="term" value="C:cytoplasm"/>
    <property type="evidence" value="ECO:0007669"/>
    <property type="project" value="UniProtKB-SubCell"/>
</dbReference>
<evidence type="ECO:0000256" key="6">
    <source>
        <dbReference type="ARBA" id="ARBA00022723"/>
    </source>
</evidence>
<evidence type="ECO:0000256" key="4">
    <source>
        <dbReference type="ARBA" id="ARBA00022490"/>
    </source>
</evidence>
<evidence type="ECO:0000256" key="10">
    <source>
        <dbReference type="ARBA" id="ARBA00032441"/>
    </source>
</evidence>
<organism evidence="11">
    <name type="scientific">uncultured Aureispira sp</name>
    <dbReference type="NCBI Taxonomy" id="1331704"/>
    <lineage>
        <taxon>Bacteria</taxon>
        <taxon>Pseudomonadati</taxon>
        <taxon>Bacteroidota</taxon>
        <taxon>Saprospiria</taxon>
        <taxon>Saprospirales</taxon>
        <taxon>Saprospiraceae</taxon>
        <taxon>Aureispira</taxon>
        <taxon>environmental samples</taxon>
    </lineage>
</organism>
<dbReference type="GO" id="GO:0046872">
    <property type="term" value="F:metal ion binding"/>
    <property type="evidence" value="ECO:0007669"/>
    <property type="project" value="UniProtKB-KW"/>
</dbReference>
<dbReference type="GO" id="GO:0005524">
    <property type="term" value="F:ATP binding"/>
    <property type="evidence" value="ECO:0007669"/>
    <property type="project" value="UniProtKB-KW"/>
</dbReference>
<keyword evidence="4" id="KW-0963">Cytoplasm</keyword>
<keyword evidence="9" id="KW-0460">Magnesium</keyword>
<evidence type="ECO:0000256" key="9">
    <source>
        <dbReference type="ARBA" id="ARBA00022842"/>
    </source>
</evidence>
<dbReference type="EMBL" id="CACVAQ010000036">
    <property type="protein sequence ID" value="CAA6799533.1"/>
    <property type="molecule type" value="Genomic_DNA"/>
</dbReference>
<evidence type="ECO:0000256" key="7">
    <source>
        <dbReference type="ARBA" id="ARBA00022741"/>
    </source>
</evidence>
<dbReference type="InterPro" id="IPR027417">
    <property type="entry name" value="P-loop_NTPase"/>
</dbReference>
<dbReference type="PANTHER" id="PTHR33540">
    <property type="entry name" value="TRNA THREONYLCARBAMOYLADENOSINE BIOSYNTHESIS PROTEIN TSAE"/>
    <property type="match status" value="1"/>
</dbReference>
<evidence type="ECO:0000256" key="2">
    <source>
        <dbReference type="ARBA" id="ARBA00007599"/>
    </source>
</evidence>
<dbReference type="Pfam" id="PF02367">
    <property type="entry name" value="TsaE"/>
    <property type="match status" value="1"/>
</dbReference>
<dbReference type="GO" id="GO:0002949">
    <property type="term" value="P:tRNA threonylcarbamoyladenosine modification"/>
    <property type="evidence" value="ECO:0007669"/>
    <property type="project" value="InterPro"/>
</dbReference>
<keyword evidence="5" id="KW-0819">tRNA processing</keyword>
<dbReference type="Gene3D" id="3.40.50.300">
    <property type="entry name" value="P-loop containing nucleotide triphosphate hydrolases"/>
    <property type="match status" value="1"/>
</dbReference>
<gene>
    <name evidence="11" type="ORF">HELGO_WM29519</name>
</gene>
<dbReference type="AlphaFoldDB" id="A0A6S6SA65"/>
<evidence type="ECO:0000256" key="1">
    <source>
        <dbReference type="ARBA" id="ARBA00004496"/>
    </source>
</evidence>
<keyword evidence="6" id="KW-0479">Metal-binding</keyword>
<dbReference type="InterPro" id="IPR003442">
    <property type="entry name" value="T6A_TsaE"/>
</dbReference>
<protein>
    <recommendedName>
        <fullName evidence="3">tRNA threonylcarbamoyladenosine biosynthesis protein TsaE</fullName>
    </recommendedName>
    <alternativeName>
        <fullName evidence="10">t(6)A37 threonylcarbamoyladenosine biosynthesis protein TsaE</fullName>
    </alternativeName>
</protein>
<comment type="subcellular location">
    <subcellularLocation>
        <location evidence="1">Cytoplasm</location>
    </subcellularLocation>
</comment>
<keyword evidence="7" id="KW-0547">Nucleotide-binding</keyword>
<reference evidence="11" key="1">
    <citation type="submission" date="2020-01" db="EMBL/GenBank/DDBJ databases">
        <authorList>
            <person name="Meier V. D."/>
            <person name="Meier V D."/>
        </authorList>
    </citation>
    <scope>NUCLEOTIDE SEQUENCE</scope>
    <source>
        <strain evidence="11">HLG_WM_MAG_10</strain>
    </source>
</reference>
<sequence length="140" mass="16066">MRQQFIASSVNELDAIVAALMPIIQIRKKVAFLGQIGAGKTTFIKLLCKALGVETVTSSPTFSIINQYEVEESLIHHIDLYRLKSEEEAFSIGLMELLDDNSYCFIEWPSLVENYFPESSVWIKISTDEQENRTFDIYYE</sequence>
<name>A0A6S6SA65_9BACT</name>
<comment type="similarity">
    <text evidence="2">Belongs to the TsaE family.</text>
</comment>
<keyword evidence="8" id="KW-0067">ATP-binding</keyword>
<evidence type="ECO:0000256" key="3">
    <source>
        <dbReference type="ARBA" id="ARBA00019010"/>
    </source>
</evidence>
<dbReference type="PANTHER" id="PTHR33540:SF2">
    <property type="entry name" value="TRNA THREONYLCARBAMOYLADENOSINE BIOSYNTHESIS PROTEIN TSAE"/>
    <property type="match status" value="1"/>
</dbReference>